<keyword evidence="4" id="KW-1185">Reference proteome</keyword>
<dbReference type="CDD" id="cd07012">
    <property type="entry name" value="PBP2_Bug_TTT"/>
    <property type="match status" value="1"/>
</dbReference>
<dbReference type="EMBL" id="JAHOPB010000002">
    <property type="protein sequence ID" value="MBU8876619.1"/>
    <property type="molecule type" value="Genomic_DNA"/>
</dbReference>
<protein>
    <submittedName>
        <fullName evidence="3">Tripartite tricarboxylate transporter substrate binding protein</fullName>
    </submittedName>
</protein>
<organism evidence="3 4">
    <name type="scientific">Reyranella humidisoli</name>
    <dbReference type="NCBI Taxonomy" id="2849149"/>
    <lineage>
        <taxon>Bacteria</taxon>
        <taxon>Pseudomonadati</taxon>
        <taxon>Pseudomonadota</taxon>
        <taxon>Alphaproteobacteria</taxon>
        <taxon>Hyphomicrobiales</taxon>
        <taxon>Reyranellaceae</taxon>
        <taxon>Reyranella</taxon>
    </lineage>
</organism>
<evidence type="ECO:0000313" key="4">
    <source>
        <dbReference type="Proteomes" id="UP000727907"/>
    </source>
</evidence>
<evidence type="ECO:0000313" key="3">
    <source>
        <dbReference type="EMBL" id="MBU8876619.1"/>
    </source>
</evidence>
<dbReference type="PANTHER" id="PTHR42928">
    <property type="entry name" value="TRICARBOXYLATE-BINDING PROTEIN"/>
    <property type="match status" value="1"/>
</dbReference>
<reference evidence="3 4" key="1">
    <citation type="submission" date="2021-06" db="EMBL/GenBank/DDBJ databases">
        <authorList>
            <person name="Lee D.H."/>
        </authorList>
    </citation>
    <scope>NUCLEOTIDE SEQUENCE [LARGE SCALE GENOMIC DNA]</scope>
    <source>
        <strain evidence="3 4">MMS21-HV4-11</strain>
    </source>
</reference>
<dbReference type="RefSeq" id="WP_216965552.1">
    <property type="nucleotide sequence ID" value="NZ_JAHOPB010000002.1"/>
</dbReference>
<name>A0ABS6IRH0_9HYPH</name>
<dbReference type="InterPro" id="IPR005064">
    <property type="entry name" value="BUG"/>
</dbReference>
<dbReference type="Pfam" id="PF03401">
    <property type="entry name" value="TctC"/>
    <property type="match status" value="1"/>
</dbReference>
<proteinExistence type="inferred from homology"/>
<gene>
    <name evidence="3" type="ORF">KQ910_22790</name>
</gene>
<feature type="chain" id="PRO_5046544441" evidence="2">
    <location>
        <begin position="24"/>
        <end position="321"/>
    </location>
</feature>
<comment type="caution">
    <text evidence="3">The sequence shown here is derived from an EMBL/GenBank/DDBJ whole genome shotgun (WGS) entry which is preliminary data.</text>
</comment>
<dbReference type="PIRSF" id="PIRSF017082">
    <property type="entry name" value="YflP"/>
    <property type="match status" value="1"/>
</dbReference>
<comment type="similarity">
    <text evidence="1">Belongs to the UPF0065 (bug) family.</text>
</comment>
<evidence type="ECO:0000256" key="1">
    <source>
        <dbReference type="ARBA" id="ARBA00006987"/>
    </source>
</evidence>
<dbReference type="PANTHER" id="PTHR42928:SF5">
    <property type="entry name" value="BLR1237 PROTEIN"/>
    <property type="match status" value="1"/>
</dbReference>
<feature type="signal peptide" evidence="2">
    <location>
        <begin position="1"/>
        <end position="23"/>
    </location>
</feature>
<sequence length="321" mass="34953">MRRRTLLMSAGAAAVGAPAIARAQAYPSQTIRLMHGYDAGSNPDTIARHLSGPLTEILGQQIVIEPRPGAAERLAASQIARMKPDGYTLYLMTGGQAVVSATDRTLSYDLLKDFDFISIVTRFPFVLTVGPDSRFKTVQAYFDEGKREPGKLTYGTSGVGSTLHMAMELMLEKTGAKMTHVPYKGGIGQPYNDLVAGRLDMHVATFSSAQPLMKADKMRALAVTSKERHPGFPDVPTVSETVVPDYDVVSWLGFTSPAGLPPAIRDRLYAAFKQAMARPDIKAKLEELGNDTRVTSPAEFRARVEADMARWRPLAHVVSQS</sequence>
<accession>A0ABS6IRH0</accession>
<keyword evidence="2" id="KW-0732">Signal</keyword>
<evidence type="ECO:0000256" key="2">
    <source>
        <dbReference type="SAM" id="SignalP"/>
    </source>
</evidence>
<dbReference type="Proteomes" id="UP000727907">
    <property type="component" value="Unassembled WGS sequence"/>
</dbReference>